<dbReference type="Pfam" id="PF09423">
    <property type="entry name" value="PhoD"/>
    <property type="match status" value="1"/>
</dbReference>
<dbReference type="CDD" id="cd07389">
    <property type="entry name" value="MPP_PhoD"/>
    <property type="match status" value="1"/>
</dbReference>
<dbReference type="InterPro" id="IPR006311">
    <property type="entry name" value="TAT_signal"/>
</dbReference>
<feature type="domain" description="Phospholipase D N-terminal" evidence="2">
    <location>
        <begin position="40"/>
        <end position="130"/>
    </location>
</feature>
<dbReference type="PANTHER" id="PTHR43606:SF2">
    <property type="entry name" value="ALKALINE PHOSPHATASE FAMILY PROTEIN (AFU_ORTHOLOGUE AFUA_5G03860)"/>
    <property type="match status" value="1"/>
</dbReference>
<dbReference type="InterPro" id="IPR029052">
    <property type="entry name" value="Metallo-depent_PP-like"/>
</dbReference>
<dbReference type="InterPro" id="IPR038607">
    <property type="entry name" value="PhoD-like_sf"/>
</dbReference>
<dbReference type="AlphaFoldDB" id="A0A850H534"/>
<evidence type="ECO:0000259" key="1">
    <source>
        <dbReference type="Pfam" id="PF09423"/>
    </source>
</evidence>
<dbReference type="Gene3D" id="2.60.40.380">
    <property type="entry name" value="Purple acid phosphatase-like, N-terminal"/>
    <property type="match status" value="1"/>
</dbReference>
<dbReference type="SUPFAM" id="SSF56300">
    <property type="entry name" value="Metallo-dependent phosphatases"/>
    <property type="match status" value="1"/>
</dbReference>
<evidence type="ECO:0000313" key="4">
    <source>
        <dbReference type="Proteomes" id="UP000561438"/>
    </source>
</evidence>
<dbReference type="InterPro" id="IPR052900">
    <property type="entry name" value="Phospholipid_Metab_Enz"/>
</dbReference>
<dbReference type="PANTHER" id="PTHR43606">
    <property type="entry name" value="PHOSPHATASE, PUTATIVE (AFU_ORTHOLOGUE AFUA_6G08710)-RELATED"/>
    <property type="match status" value="1"/>
</dbReference>
<gene>
    <name evidence="3" type="ORF">HUV48_08180</name>
</gene>
<dbReference type="Gene3D" id="3.60.21.70">
    <property type="entry name" value="PhoD-like phosphatase"/>
    <property type="match status" value="1"/>
</dbReference>
<dbReference type="PROSITE" id="PS51318">
    <property type="entry name" value="TAT"/>
    <property type="match status" value="1"/>
</dbReference>
<keyword evidence="4" id="KW-1185">Reference proteome</keyword>
<organism evidence="3 4">
    <name type="scientific">Qipengyuania atrilutea</name>
    <dbReference type="NCBI Taxonomy" id="2744473"/>
    <lineage>
        <taxon>Bacteria</taxon>
        <taxon>Pseudomonadati</taxon>
        <taxon>Pseudomonadota</taxon>
        <taxon>Alphaproteobacteria</taxon>
        <taxon>Sphingomonadales</taxon>
        <taxon>Erythrobacteraceae</taxon>
        <taxon>Qipengyuania</taxon>
    </lineage>
</organism>
<name>A0A850H534_9SPHN</name>
<comment type="caution">
    <text evidence="3">The sequence shown here is derived from an EMBL/GenBank/DDBJ whole genome shotgun (WGS) entry which is preliminary data.</text>
</comment>
<dbReference type="InterPro" id="IPR032093">
    <property type="entry name" value="PhoD_N"/>
</dbReference>
<proteinExistence type="predicted"/>
<dbReference type="Proteomes" id="UP000561438">
    <property type="component" value="Unassembled WGS sequence"/>
</dbReference>
<dbReference type="RefSeq" id="WP_176267272.1">
    <property type="nucleotide sequence ID" value="NZ_JABWGV010000002.1"/>
</dbReference>
<dbReference type="InterPro" id="IPR018946">
    <property type="entry name" value="PhoD-like_MPP"/>
</dbReference>
<reference evidence="3 4" key="1">
    <citation type="submission" date="2020-06" db="EMBL/GenBank/DDBJ databases">
        <title>Altererythrobacter sp. HHU K3-1.</title>
        <authorList>
            <person name="Zhang D."/>
            <person name="Xue H."/>
        </authorList>
    </citation>
    <scope>NUCLEOTIDE SEQUENCE [LARGE SCALE GENOMIC DNA]</scope>
    <source>
        <strain evidence="3 4">HHU K3-1</strain>
    </source>
</reference>
<dbReference type="EMBL" id="JABWGV010000002">
    <property type="protein sequence ID" value="NVD44998.1"/>
    <property type="molecule type" value="Genomic_DNA"/>
</dbReference>
<feature type="domain" description="PhoD-like phosphatase metallophosphatase" evidence="1">
    <location>
        <begin position="141"/>
        <end position="522"/>
    </location>
</feature>
<dbReference type="Pfam" id="PF16655">
    <property type="entry name" value="PhoD_N"/>
    <property type="match status" value="1"/>
</dbReference>
<protein>
    <submittedName>
        <fullName evidence="3">Alkaline phosphatase D family protein</fullName>
    </submittedName>
</protein>
<accession>A0A850H534</accession>
<evidence type="ECO:0000259" key="2">
    <source>
        <dbReference type="Pfam" id="PF16655"/>
    </source>
</evidence>
<sequence>MQSAKINRRGVLGLFGSSGAAALPGCTTIPEANAAVRFAHGVASGDPAPDGALLWTRASVEEAGAGDVPLRWFVVSGAAGSPTASGTALARTAADHTVKVEVDGLEPGREYRYYFTGPDGTRSPEGRFRTLPVGATDNVVLAVASCQLYPGGYFNAYAHMAQSERLDAVLMLGDYIYEYGADGYGADIGQRLNRLPDPLHETVTLEDYRRRHAQVKSDPDMQAAHARAAFICVWDDHEVTNDGWIGGAENHQPESEGDWEQRKAAAMQAYFEWMPIRDPKPGRAASEIYRSFEFGDLLTLAMLETRLLVRDKQLEFAGDPSDANAYARLLTALSDEKRELIGSRQRDWLRETLRTSTEAGKPWQIVANQVVMAKVSGPQLRRQMGEARYAQMLAQLPSGYEGRLRDAQLAYEAGVPFNLDAWDGYPGARKRLYEAFGASASKPIVLAGDSHAGWANNLFDDAGELVALELGCTAITSPSYGSLLPGIGRYIEAANEEVAYCNQDKKGYTLLTLTPAEAKADFITVDTVLDRKFDAEVDASFVALAGDEFANWRRAGEA</sequence>
<evidence type="ECO:0000313" key="3">
    <source>
        <dbReference type="EMBL" id="NVD44998.1"/>
    </source>
</evidence>